<reference evidence="1" key="2">
    <citation type="journal article" date="2015" name="Data Brief">
        <title>Shoot transcriptome of the giant reed, Arundo donax.</title>
        <authorList>
            <person name="Barrero R.A."/>
            <person name="Guerrero F.D."/>
            <person name="Moolhuijzen P."/>
            <person name="Goolsby J.A."/>
            <person name="Tidwell J."/>
            <person name="Bellgard S.E."/>
            <person name="Bellgard M.I."/>
        </authorList>
    </citation>
    <scope>NUCLEOTIDE SEQUENCE</scope>
    <source>
        <tissue evidence="1">Shoot tissue taken approximately 20 cm above the soil surface</tissue>
    </source>
</reference>
<accession>A0A0A9H8G5</accession>
<organism evidence="1">
    <name type="scientific">Arundo donax</name>
    <name type="common">Giant reed</name>
    <name type="synonym">Donax arundinaceus</name>
    <dbReference type="NCBI Taxonomy" id="35708"/>
    <lineage>
        <taxon>Eukaryota</taxon>
        <taxon>Viridiplantae</taxon>
        <taxon>Streptophyta</taxon>
        <taxon>Embryophyta</taxon>
        <taxon>Tracheophyta</taxon>
        <taxon>Spermatophyta</taxon>
        <taxon>Magnoliopsida</taxon>
        <taxon>Liliopsida</taxon>
        <taxon>Poales</taxon>
        <taxon>Poaceae</taxon>
        <taxon>PACMAD clade</taxon>
        <taxon>Arundinoideae</taxon>
        <taxon>Arundineae</taxon>
        <taxon>Arundo</taxon>
    </lineage>
</organism>
<dbReference type="AlphaFoldDB" id="A0A0A9H8G5"/>
<dbReference type="EMBL" id="GBRH01164391">
    <property type="protein sequence ID" value="JAE33505.1"/>
    <property type="molecule type" value="Transcribed_RNA"/>
</dbReference>
<sequence>MNSLKEKKSCKLLWGLSGKLQFHLHLLFDIEEHFALFKDSLGVTPYAHVQEGERENLNGLYSLFWLGEEC</sequence>
<reference evidence="1" key="1">
    <citation type="submission" date="2014-09" db="EMBL/GenBank/DDBJ databases">
        <authorList>
            <person name="Magalhaes I.L.F."/>
            <person name="Oliveira U."/>
            <person name="Santos F.R."/>
            <person name="Vidigal T.H.D.A."/>
            <person name="Brescovit A.D."/>
            <person name="Santos A.J."/>
        </authorList>
    </citation>
    <scope>NUCLEOTIDE SEQUENCE</scope>
    <source>
        <tissue evidence="1">Shoot tissue taken approximately 20 cm above the soil surface</tissue>
    </source>
</reference>
<evidence type="ECO:0000313" key="1">
    <source>
        <dbReference type="EMBL" id="JAE33505.1"/>
    </source>
</evidence>
<name>A0A0A9H8G5_ARUDO</name>
<proteinExistence type="predicted"/>
<protein>
    <submittedName>
        <fullName evidence="1">Uncharacterized protein</fullName>
    </submittedName>
</protein>